<evidence type="ECO:0000313" key="12">
    <source>
        <dbReference type="EMBL" id="HIT38493.1"/>
    </source>
</evidence>
<dbReference type="PANTHER" id="PTHR11059">
    <property type="entry name" value="DNA REPAIR PROTEIN RECN"/>
    <property type="match status" value="1"/>
</dbReference>
<evidence type="ECO:0000256" key="10">
    <source>
        <dbReference type="SAM" id="Coils"/>
    </source>
</evidence>
<sequence length="554" mass="62743">MIQRLFIRNYALIDSLEIDFRPGFTVLTGETGAGKSIILGALSLILGQRADSKAIKDAAQKTVIEGTFDVSAYEMRSFFEENDLDYEPSGICILRRELSPAGKSRAFVNDTPVSLTVLKELGEQLIDIHSQHQNLLLGDNRFQLRMIDIWAGDESLLSQYRTEYKRYCDLRDSLDRLRRASEENRKEEDYLRFQYDQLCEARLQPGEQSLLEDEQEMLTHAGEIKNALYSVAQYLGGDEGGALLQMKECQSVLRSLLRIYSAVEPLSERIESAYIEMKDILGEIENRQETVSVDPIRLQEVESRLDLIYGLQQKHHVSTIDELLSLQADLQQRLEAIDHSDEQITELQRKLSEQEKSLHTLAERLSAARHEASVGFTEKLIERARPLGMPHLRFEVEWKSKEGFDADGTESVRYLFSANKNRPMESVADIASGGEISRLMLTIKSLAADAAALPTIIFDEIDTGVSGEIADKMGEIMAGMAHYMQVVAITHLPQVASRGEYHYRIYKNDEGETTQTCIEPLDDTRRAEEIARMLSGTQLTEAALKNARELLNRK</sequence>
<reference evidence="12" key="2">
    <citation type="journal article" date="2021" name="PeerJ">
        <title>Extensive microbial diversity within the chicken gut microbiome revealed by metagenomics and culture.</title>
        <authorList>
            <person name="Gilroy R."/>
            <person name="Ravi A."/>
            <person name="Getino M."/>
            <person name="Pursley I."/>
            <person name="Horton D.L."/>
            <person name="Alikhan N.F."/>
            <person name="Baker D."/>
            <person name="Gharbi K."/>
            <person name="Hall N."/>
            <person name="Watson M."/>
            <person name="Adriaenssens E.M."/>
            <person name="Foster-Nyarko E."/>
            <person name="Jarju S."/>
            <person name="Secka A."/>
            <person name="Antonio M."/>
            <person name="Oren A."/>
            <person name="Chaudhuri R.R."/>
            <person name="La Ragione R."/>
            <person name="Hildebrand F."/>
            <person name="Pallen M.J."/>
        </authorList>
    </citation>
    <scope>NUCLEOTIDE SEQUENCE</scope>
    <source>
        <strain evidence="12">21143</strain>
    </source>
</reference>
<evidence type="ECO:0000256" key="5">
    <source>
        <dbReference type="ARBA" id="ARBA00022763"/>
    </source>
</evidence>
<dbReference type="PIRSF" id="PIRSF003128">
    <property type="entry name" value="RecN"/>
    <property type="match status" value="1"/>
</dbReference>
<feature type="domain" description="RecF/RecN/SMC N-terminal" evidence="11">
    <location>
        <begin position="2"/>
        <end position="513"/>
    </location>
</feature>
<dbReference type="Proteomes" id="UP000886722">
    <property type="component" value="Unassembled WGS sequence"/>
</dbReference>
<comment type="similarity">
    <text evidence="2 9">Belongs to the RecN family.</text>
</comment>
<dbReference type="GO" id="GO:0009432">
    <property type="term" value="P:SOS response"/>
    <property type="evidence" value="ECO:0007669"/>
    <property type="project" value="TreeGrafter"/>
</dbReference>
<evidence type="ECO:0000256" key="2">
    <source>
        <dbReference type="ARBA" id="ARBA00009441"/>
    </source>
</evidence>
<dbReference type="SUPFAM" id="SSF52540">
    <property type="entry name" value="P-loop containing nucleoside triphosphate hydrolases"/>
    <property type="match status" value="2"/>
</dbReference>
<keyword evidence="5 9" id="KW-0227">DNA damage</keyword>
<dbReference type="GO" id="GO:0006281">
    <property type="term" value="P:DNA repair"/>
    <property type="evidence" value="ECO:0007669"/>
    <property type="project" value="UniProtKB-KW"/>
</dbReference>
<accession>A0A9D1GCM4</accession>
<gene>
    <name evidence="12" type="primary">recN</name>
    <name evidence="12" type="ORF">IAD06_00410</name>
</gene>
<keyword evidence="6" id="KW-0067">ATP-binding</keyword>
<evidence type="ECO:0000313" key="13">
    <source>
        <dbReference type="Proteomes" id="UP000886722"/>
    </source>
</evidence>
<feature type="coiled-coil region" evidence="10">
    <location>
        <begin position="337"/>
        <end position="371"/>
    </location>
</feature>
<comment type="function">
    <text evidence="1 9">May be involved in recombinational repair of damaged DNA.</text>
</comment>
<evidence type="ECO:0000259" key="11">
    <source>
        <dbReference type="Pfam" id="PF02463"/>
    </source>
</evidence>
<dbReference type="GO" id="GO:0043590">
    <property type="term" value="C:bacterial nucleoid"/>
    <property type="evidence" value="ECO:0007669"/>
    <property type="project" value="TreeGrafter"/>
</dbReference>
<dbReference type="Gene3D" id="3.40.50.300">
    <property type="entry name" value="P-loop containing nucleotide triphosphate hydrolases"/>
    <property type="match status" value="2"/>
</dbReference>
<dbReference type="NCBIfam" id="TIGR00634">
    <property type="entry name" value="recN"/>
    <property type="match status" value="1"/>
</dbReference>
<dbReference type="Pfam" id="PF02463">
    <property type="entry name" value="SMC_N"/>
    <property type="match status" value="1"/>
</dbReference>
<dbReference type="EMBL" id="DVKT01000002">
    <property type="protein sequence ID" value="HIT38493.1"/>
    <property type="molecule type" value="Genomic_DNA"/>
</dbReference>
<reference evidence="12" key="1">
    <citation type="submission" date="2020-10" db="EMBL/GenBank/DDBJ databases">
        <authorList>
            <person name="Gilroy R."/>
        </authorList>
    </citation>
    <scope>NUCLEOTIDE SEQUENCE</scope>
    <source>
        <strain evidence="12">21143</strain>
    </source>
</reference>
<dbReference type="NCBIfam" id="NF008121">
    <property type="entry name" value="PRK10869.1"/>
    <property type="match status" value="1"/>
</dbReference>
<evidence type="ECO:0000256" key="9">
    <source>
        <dbReference type="PIRNR" id="PIRNR003128"/>
    </source>
</evidence>
<keyword evidence="4" id="KW-0547">Nucleotide-binding</keyword>
<dbReference type="PANTHER" id="PTHR11059:SF0">
    <property type="entry name" value="DNA REPAIR PROTEIN RECN"/>
    <property type="match status" value="1"/>
</dbReference>
<dbReference type="AlphaFoldDB" id="A0A9D1GCM4"/>
<evidence type="ECO:0000256" key="1">
    <source>
        <dbReference type="ARBA" id="ARBA00003618"/>
    </source>
</evidence>
<dbReference type="InterPro" id="IPR004604">
    <property type="entry name" value="DNA_recomb/repair_RecN"/>
</dbReference>
<comment type="caution">
    <text evidence="12">The sequence shown here is derived from an EMBL/GenBank/DDBJ whole genome shotgun (WGS) entry which is preliminary data.</text>
</comment>
<keyword evidence="7 9" id="KW-0234">DNA repair</keyword>
<keyword evidence="10" id="KW-0175">Coiled coil</keyword>
<proteinExistence type="inferred from homology"/>
<protein>
    <recommendedName>
        <fullName evidence="3 9">DNA repair protein RecN</fullName>
    </recommendedName>
    <alternativeName>
        <fullName evidence="8 9">Recombination protein N</fullName>
    </alternativeName>
</protein>
<evidence type="ECO:0000256" key="4">
    <source>
        <dbReference type="ARBA" id="ARBA00022741"/>
    </source>
</evidence>
<organism evidence="12 13">
    <name type="scientific">Candidatus Caccoplasma intestinavium</name>
    <dbReference type="NCBI Taxonomy" id="2840716"/>
    <lineage>
        <taxon>Bacteria</taxon>
        <taxon>Pseudomonadati</taxon>
        <taxon>Bacteroidota</taxon>
        <taxon>Bacteroidia</taxon>
        <taxon>Bacteroidales</taxon>
        <taxon>Bacteroidaceae</taxon>
        <taxon>Bacteroidaceae incertae sedis</taxon>
        <taxon>Candidatus Caccoplasma</taxon>
    </lineage>
</organism>
<evidence type="ECO:0000256" key="3">
    <source>
        <dbReference type="ARBA" id="ARBA00021315"/>
    </source>
</evidence>
<dbReference type="GO" id="GO:0005524">
    <property type="term" value="F:ATP binding"/>
    <property type="evidence" value="ECO:0007669"/>
    <property type="project" value="UniProtKB-KW"/>
</dbReference>
<dbReference type="GO" id="GO:0006310">
    <property type="term" value="P:DNA recombination"/>
    <property type="evidence" value="ECO:0007669"/>
    <property type="project" value="InterPro"/>
</dbReference>
<dbReference type="CDD" id="cd03241">
    <property type="entry name" value="ABC_RecN"/>
    <property type="match status" value="2"/>
</dbReference>
<evidence type="ECO:0000256" key="6">
    <source>
        <dbReference type="ARBA" id="ARBA00022840"/>
    </source>
</evidence>
<evidence type="ECO:0000256" key="8">
    <source>
        <dbReference type="ARBA" id="ARBA00033408"/>
    </source>
</evidence>
<evidence type="ECO:0000256" key="7">
    <source>
        <dbReference type="ARBA" id="ARBA00023204"/>
    </source>
</evidence>
<dbReference type="InterPro" id="IPR027417">
    <property type="entry name" value="P-loop_NTPase"/>
</dbReference>
<dbReference type="FunFam" id="3.40.50.300:FF:000319">
    <property type="entry name" value="DNA repair protein RecN"/>
    <property type="match status" value="1"/>
</dbReference>
<name>A0A9D1GCM4_9BACT</name>
<dbReference type="InterPro" id="IPR003395">
    <property type="entry name" value="RecF/RecN/SMC_N"/>
</dbReference>